<dbReference type="AlphaFoldDB" id="Q5JHA9"/>
<dbReference type="InParanoid" id="Q5JHA9"/>
<accession>Q5JHA9</accession>
<evidence type="ECO:0000313" key="3">
    <source>
        <dbReference type="Proteomes" id="UP000000536"/>
    </source>
</evidence>
<name>Q5JHA9_THEKO</name>
<dbReference type="Proteomes" id="UP000000536">
    <property type="component" value="Chromosome"/>
</dbReference>
<dbReference type="EnsemblBacteria" id="BAD84960">
    <property type="protein sequence ID" value="BAD84960"/>
    <property type="gene ID" value="TK0771"/>
</dbReference>
<evidence type="ECO:0000313" key="2">
    <source>
        <dbReference type="EMBL" id="BAD84960.1"/>
    </source>
</evidence>
<dbReference type="PATRIC" id="fig|69014.16.peg.751"/>
<feature type="coiled-coil region" evidence="1">
    <location>
        <begin position="202"/>
        <end position="229"/>
    </location>
</feature>
<sequence length="550" mass="59769">MAWNDWIVKHAKALVVLWILVVILTAPFAAKLSDLTNYSTDQFLPKDVESVKTMDTLEKEFPSFTTSENQTYMIIHGIDVNDPKTRDAYERFKVEAKPYGDNFTSYYDALDILQNESYNITLNITKTAANLSGILYDSAVNGSDTYRMLLLGIENLTNQVRLLNETLPELADAYLKLETNLTILYNQTLELKGALNETDMAYVQLHQNLTKASTQLKELNSTIAMLNIKLYNLSESYAKAYLGAMGVYEALSAKTNAYQTCNLDPQTAQAVAAQLGVPVEFVYAVFNATYSAYHTYGPSAITDELLANVTGGIISNTLTYSLEKSLVKAYSYAFYSGVIAFDRTHGSNYTLLESGENAEAAVIEIAENALQGTPEVVARAGGTYAVPGFGEVSAKVLAKVLNVAVGLGRNPTAGAVEDATVEVAKAILDGSPLLSLPNADYVLKTLLVSGPTKELEESILANALAEKLSEDQRKMAEPVAKTVTTFDPMAEGVLSQNSSALKEATVSLLSEILREKGVELPNDVLAKVYDSNGNVGPIAKEILVKETARQ</sequence>
<proteinExistence type="predicted"/>
<dbReference type="KEGG" id="tko:TK0771"/>
<dbReference type="STRING" id="69014.TK0771"/>
<dbReference type="EMBL" id="AP006878">
    <property type="protein sequence ID" value="BAD84960.1"/>
    <property type="molecule type" value="Genomic_DNA"/>
</dbReference>
<evidence type="ECO:0000256" key="1">
    <source>
        <dbReference type="SAM" id="Coils"/>
    </source>
</evidence>
<protein>
    <submittedName>
        <fullName evidence="2">Uncharacterized protein</fullName>
    </submittedName>
</protein>
<keyword evidence="3" id="KW-1185">Reference proteome</keyword>
<organism evidence="2 3">
    <name type="scientific">Thermococcus kodakarensis (strain ATCC BAA-918 / JCM 12380 / KOD1)</name>
    <name type="common">Pyrococcus kodakaraensis (strain KOD1)</name>
    <dbReference type="NCBI Taxonomy" id="69014"/>
    <lineage>
        <taxon>Archaea</taxon>
        <taxon>Methanobacteriati</taxon>
        <taxon>Methanobacteriota</taxon>
        <taxon>Thermococci</taxon>
        <taxon>Thermococcales</taxon>
        <taxon>Thermococcaceae</taxon>
        <taxon>Thermococcus</taxon>
    </lineage>
</organism>
<reference evidence="2 3" key="1">
    <citation type="journal article" date="2005" name="Genome Res.">
        <title>Complete genome sequence of the hyperthermophilic archaeon Thermococcus kodakaraensis KOD1 and comparison with Pyrococcus genomes.</title>
        <authorList>
            <person name="Fukui T."/>
            <person name="Atomi H."/>
            <person name="Kanai T."/>
            <person name="Matsumi R."/>
            <person name="Fujiwara S."/>
            <person name="Imanaka T."/>
        </authorList>
    </citation>
    <scope>NUCLEOTIDE SEQUENCE [LARGE SCALE GENOMIC DNA]</scope>
    <source>
        <strain evidence="3">ATCC BAA-918 / JCM 12380 / KOD1</strain>
    </source>
</reference>
<dbReference type="HOGENOM" id="CLU_494896_0_0_2"/>
<gene>
    <name evidence="2" type="ordered locus">TK0771</name>
</gene>
<keyword evidence="1" id="KW-0175">Coiled coil</keyword>
<dbReference type="eggNOG" id="arCOG02174">
    <property type="taxonomic scope" value="Archaea"/>
</dbReference>